<dbReference type="InterPro" id="IPR029047">
    <property type="entry name" value="HSP70_peptide-bd_sf"/>
</dbReference>
<dbReference type="InterPro" id="IPR043129">
    <property type="entry name" value="ATPase_NBD"/>
</dbReference>
<dbReference type="GO" id="GO:0005788">
    <property type="term" value="C:endoplasmic reticulum lumen"/>
    <property type="evidence" value="ECO:0007669"/>
    <property type="project" value="UniProtKB-SubCell"/>
</dbReference>
<feature type="compositionally biased region" description="Acidic residues" evidence="7">
    <location>
        <begin position="887"/>
        <end position="900"/>
    </location>
</feature>
<protein>
    <submittedName>
        <fullName evidence="9">Chaperone protein</fullName>
    </submittedName>
</protein>
<evidence type="ECO:0000256" key="5">
    <source>
        <dbReference type="ARBA" id="ARBA00022840"/>
    </source>
</evidence>
<gene>
    <name evidence="9" type="ORF">BN7_5667</name>
</gene>
<dbReference type="PANTHER" id="PTHR45639:SF3">
    <property type="entry name" value="HYPOXIA UP-REGULATED PROTEIN 1"/>
    <property type="match status" value="1"/>
</dbReference>
<dbReference type="eggNOG" id="KOG0104">
    <property type="taxonomic scope" value="Eukaryota"/>
</dbReference>
<feature type="region of interest" description="Disordered" evidence="7">
    <location>
        <begin position="545"/>
        <end position="579"/>
    </location>
</feature>
<feature type="chain" id="PRO_5003834574" evidence="8">
    <location>
        <begin position="19"/>
        <end position="914"/>
    </location>
</feature>
<dbReference type="InterPro" id="IPR018181">
    <property type="entry name" value="Heat_shock_70_CS"/>
</dbReference>
<dbReference type="PRINTS" id="PR00301">
    <property type="entry name" value="HEATSHOCK70"/>
</dbReference>
<feature type="compositionally biased region" description="Acidic residues" evidence="7">
    <location>
        <begin position="867"/>
        <end position="878"/>
    </location>
</feature>
<keyword evidence="2 8" id="KW-0732">Signal</keyword>
<keyword evidence="5" id="KW-0067">ATP-binding</keyword>
<feature type="signal peptide" evidence="8">
    <location>
        <begin position="1"/>
        <end position="18"/>
    </location>
</feature>
<feature type="compositionally biased region" description="Basic and acidic residues" evidence="7">
    <location>
        <begin position="562"/>
        <end position="571"/>
    </location>
</feature>
<evidence type="ECO:0000256" key="7">
    <source>
        <dbReference type="SAM" id="MobiDB-lite"/>
    </source>
</evidence>
<dbReference type="Gene3D" id="3.90.640.10">
    <property type="entry name" value="Actin, Chain A, domain 4"/>
    <property type="match status" value="1"/>
</dbReference>
<comment type="caution">
    <text evidence="9">The sequence shown here is derived from an EMBL/GenBank/DDBJ whole genome shotgun (WGS) entry which is preliminary data.</text>
</comment>
<keyword evidence="4" id="KW-0256">Endoplasmic reticulum</keyword>
<dbReference type="PROSITE" id="PS00329">
    <property type="entry name" value="HSP70_2"/>
    <property type="match status" value="1"/>
</dbReference>
<dbReference type="AlphaFoldDB" id="K0KX69"/>
<proteinExistence type="predicted"/>
<keyword evidence="10" id="KW-1185">Reference proteome</keyword>
<evidence type="ECO:0000256" key="8">
    <source>
        <dbReference type="SAM" id="SignalP"/>
    </source>
</evidence>
<evidence type="ECO:0000313" key="10">
    <source>
        <dbReference type="Proteomes" id="UP000009328"/>
    </source>
</evidence>
<dbReference type="InParanoid" id="K0KX69"/>
<organism evidence="9 10">
    <name type="scientific">Wickerhamomyces ciferrii (strain ATCC 14091 / BCRC 22168 / CBS 111 / JCM 3599 / NBRC 0793 / NRRL Y-1031 F-60-10)</name>
    <name type="common">Yeast</name>
    <name type="synonym">Pichia ciferrii</name>
    <dbReference type="NCBI Taxonomy" id="1206466"/>
    <lineage>
        <taxon>Eukaryota</taxon>
        <taxon>Fungi</taxon>
        <taxon>Dikarya</taxon>
        <taxon>Ascomycota</taxon>
        <taxon>Saccharomycotina</taxon>
        <taxon>Saccharomycetes</taxon>
        <taxon>Phaffomycetales</taxon>
        <taxon>Wickerhamomycetaceae</taxon>
        <taxon>Wickerhamomyces</taxon>
    </lineage>
</organism>
<dbReference type="GO" id="GO:0034663">
    <property type="term" value="C:endoplasmic reticulum chaperone complex"/>
    <property type="evidence" value="ECO:0007669"/>
    <property type="project" value="TreeGrafter"/>
</dbReference>
<evidence type="ECO:0000313" key="9">
    <source>
        <dbReference type="EMBL" id="CCH46079.1"/>
    </source>
</evidence>
<dbReference type="GO" id="GO:0140662">
    <property type="term" value="F:ATP-dependent protein folding chaperone"/>
    <property type="evidence" value="ECO:0007669"/>
    <property type="project" value="InterPro"/>
</dbReference>
<dbReference type="STRING" id="1206466.K0KX69"/>
<dbReference type="InterPro" id="IPR013126">
    <property type="entry name" value="Hsp_70_fam"/>
</dbReference>
<sequence>MIIRNCLILFTIITCALSAILGIDFGQDFTKSALIAPGVPFEIVLSSDSKRKEPSGLALKKLNQDEIERIYGPGTSSHCTRFPNTCLLNLKPLLGKSIDDPAVSSYISTHPGVKIVPSKNNRQTIAFEINNYHYPIEEIIAMSFQDIVSRASETLKEKTPGGYSQINDVVITIPSYFNQAQRLALKDSAELAGLKVIGLVDDGLAIAINYATNRDITEDKEYHIIYDMGSGSTTATLVSFTKNGTEPLNIKVEGYSHDESLGGSLFTNAVYEILKNKFLEQHSNIKTEKFLSNNRAIAKILQSSEKAKLVLSANNDASVSIESLYDDIDFRTKITREEFEEYVGDLSKRITNPILNIFSNQFDDELELTLKDVKSVIYAGGSTRIPFVQSHLLSLIGEDKVSKTINADESAVVGATLRGVQISKMFKTKQLNVSEASVYNYEFAISGDDEDEIKQVVFPKGSSYNQIKEIELTKLFNTSKDFTIDLYEESKLYGQYISSDVLSSIKKLDFNSSECSNGAKIYGKFKLSESRIFTLESIQARCEGETNEDINDDEGKSSGFFDKLKNKKDSQQQDDESNQKILKPKISNLKTLLPTKLKYASSRPLGSATKQELRSHLHLLNSKDLQRRQRSEKLNELEAILYKVRAFIEEEEVIEKGPSEIIENLNSKISEDLEWLDYDSDDATIKDIKKKIESIKNEYNQIEKFMENLNIPLDSEAFQILHKEGVVALNSIQDFILTMGETAAGLLRNFTEVGLDFEKESKKVKLRSPDYSQQEIEDNSKEFVQIFNKIKELYENPKILESKSREELFKLRTEALQKIEKTELIKKNLQSVESQRLREMNGILQRFFRAQRRAAAKAASKAKAEAEAEQTEATETTEVETATETNNVEEESTISEESEAEPTSTKQALEHDEL</sequence>
<keyword evidence="3" id="KW-0547">Nucleotide-binding</keyword>
<evidence type="ECO:0000256" key="3">
    <source>
        <dbReference type="ARBA" id="ARBA00022741"/>
    </source>
</evidence>
<dbReference type="EMBL" id="CAIF01000224">
    <property type="protein sequence ID" value="CCH46079.1"/>
    <property type="molecule type" value="Genomic_DNA"/>
</dbReference>
<dbReference type="GO" id="GO:0030968">
    <property type="term" value="P:endoplasmic reticulum unfolded protein response"/>
    <property type="evidence" value="ECO:0007669"/>
    <property type="project" value="TreeGrafter"/>
</dbReference>
<dbReference type="FunCoup" id="K0KX69">
    <property type="interactions" value="225"/>
</dbReference>
<dbReference type="HOGENOM" id="CLU_005965_5_0_1"/>
<dbReference type="Gene3D" id="2.60.34.10">
    <property type="entry name" value="Substrate Binding Domain Of DNAk, Chain A, domain 1"/>
    <property type="match status" value="1"/>
</dbReference>
<keyword evidence="6" id="KW-0143">Chaperone</keyword>
<dbReference type="FunFam" id="3.90.640.10:FF:000004">
    <property type="entry name" value="Heat shock 70 kDa protein 4"/>
    <property type="match status" value="1"/>
</dbReference>
<accession>K0KX69</accession>
<name>K0KX69_WICCF</name>
<comment type="subcellular location">
    <subcellularLocation>
        <location evidence="1">Endoplasmic reticulum lumen</location>
    </subcellularLocation>
</comment>
<feature type="region of interest" description="Disordered" evidence="7">
    <location>
        <begin position="858"/>
        <end position="914"/>
    </location>
</feature>
<evidence type="ECO:0000256" key="4">
    <source>
        <dbReference type="ARBA" id="ARBA00022824"/>
    </source>
</evidence>
<dbReference type="InterPro" id="IPR029048">
    <property type="entry name" value="HSP70_C_sf"/>
</dbReference>
<dbReference type="Pfam" id="PF00012">
    <property type="entry name" value="HSP70"/>
    <property type="match status" value="1"/>
</dbReference>
<evidence type="ECO:0000256" key="1">
    <source>
        <dbReference type="ARBA" id="ARBA00004319"/>
    </source>
</evidence>
<dbReference type="Gene3D" id="3.30.30.30">
    <property type="match status" value="1"/>
</dbReference>
<dbReference type="Gene3D" id="3.30.420.40">
    <property type="match status" value="2"/>
</dbReference>
<reference evidence="9 10" key="1">
    <citation type="journal article" date="2012" name="Eukaryot. Cell">
        <title>Draft genome sequence of Wickerhamomyces ciferrii NRRL Y-1031 F-60-10.</title>
        <authorList>
            <person name="Schneider J."/>
            <person name="Andrea H."/>
            <person name="Blom J."/>
            <person name="Jaenicke S."/>
            <person name="Ruckert C."/>
            <person name="Schorsch C."/>
            <person name="Szczepanowski R."/>
            <person name="Farwick M."/>
            <person name="Goesmann A."/>
            <person name="Puhler A."/>
            <person name="Schaffer S."/>
            <person name="Tauch A."/>
            <person name="Kohler T."/>
            <person name="Brinkrolf K."/>
        </authorList>
    </citation>
    <scope>NUCLEOTIDE SEQUENCE [LARGE SCALE GENOMIC DNA]</scope>
    <source>
        <strain evidence="10">ATCC 14091 / BCRC 22168 / CBS 111 / JCM 3599 / NBRC 0793 / NRRL Y-1031 F-60-10</strain>
    </source>
</reference>
<dbReference type="PANTHER" id="PTHR45639">
    <property type="entry name" value="HSC70CB, ISOFORM G-RELATED"/>
    <property type="match status" value="1"/>
</dbReference>
<dbReference type="Proteomes" id="UP000009328">
    <property type="component" value="Unassembled WGS sequence"/>
</dbReference>
<evidence type="ECO:0000256" key="2">
    <source>
        <dbReference type="ARBA" id="ARBA00022729"/>
    </source>
</evidence>
<dbReference type="GO" id="GO:0005524">
    <property type="term" value="F:ATP binding"/>
    <property type="evidence" value="ECO:0007669"/>
    <property type="project" value="UniProtKB-KW"/>
</dbReference>
<dbReference type="SUPFAM" id="SSF53067">
    <property type="entry name" value="Actin-like ATPase domain"/>
    <property type="match status" value="2"/>
</dbReference>
<dbReference type="CDD" id="cd10230">
    <property type="entry name" value="ASKHA_NBD_HSP70_HYOU1"/>
    <property type="match status" value="1"/>
</dbReference>
<dbReference type="SUPFAM" id="SSF100934">
    <property type="entry name" value="Heat shock protein 70kD (HSP70), C-terminal subdomain"/>
    <property type="match status" value="1"/>
</dbReference>
<dbReference type="Gene3D" id="1.20.1270.10">
    <property type="match status" value="1"/>
</dbReference>
<evidence type="ECO:0000256" key="6">
    <source>
        <dbReference type="ARBA" id="ARBA00023186"/>
    </source>
</evidence>